<dbReference type="CTD" id="108180095"/>
<dbReference type="GO" id="GO:0043410">
    <property type="term" value="P:positive regulation of MAPK cascade"/>
    <property type="evidence" value="ECO:0000318"/>
    <property type="project" value="GO_Central"/>
</dbReference>
<dbReference type="RefSeq" id="XP_021323960.2">
    <property type="nucleotide sequence ID" value="XM_021468285.3"/>
</dbReference>
<dbReference type="InterPro" id="IPR020438">
    <property type="entry name" value="IL-11"/>
</dbReference>
<dbReference type="GO" id="GO:0008083">
    <property type="term" value="F:growth factor activity"/>
    <property type="evidence" value="ECO:0000318"/>
    <property type="project" value="GO_Central"/>
</dbReference>
<evidence type="ECO:0000313" key="3">
    <source>
        <dbReference type="ZFIN" id="ZDB-GENE-051019-2"/>
    </source>
</evidence>
<dbReference type="SUPFAM" id="SSF47266">
    <property type="entry name" value="4-helical cytokines"/>
    <property type="match status" value="1"/>
</dbReference>
<proteinExistence type="predicted"/>
<dbReference type="GO" id="GO:0005737">
    <property type="term" value="C:cytoplasm"/>
    <property type="evidence" value="ECO:0000318"/>
    <property type="project" value="GO_Central"/>
</dbReference>
<dbReference type="ZFIN" id="ZDB-GENE-051019-2">
    <property type="gene designation" value="il11b"/>
</dbReference>
<organism evidence="1 2">
    <name type="scientific">Danio rerio</name>
    <name type="common">Zebrafish</name>
    <name type="synonym">Brachydanio rerio</name>
    <dbReference type="NCBI Taxonomy" id="7955"/>
    <lineage>
        <taxon>Eukaryota</taxon>
        <taxon>Metazoa</taxon>
        <taxon>Chordata</taxon>
        <taxon>Craniata</taxon>
        <taxon>Vertebrata</taxon>
        <taxon>Euteleostomi</taxon>
        <taxon>Actinopterygii</taxon>
        <taxon>Neopterygii</taxon>
        <taxon>Teleostei</taxon>
        <taxon>Ostariophysi</taxon>
        <taxon>Cypriniformes</taxon>
        <taxon>Danionidae</taxon>
        <taxon>Danioninae</taxon>
        <taxon>Danio</taxon>
    </lineage>
</organism>
<dbReference type="KEGG" id="dre:108180095"/>
<dbReference type="AlphaFoldDB" id="A0A8M9PSA0"/>
<keyword evidence="1" id="KW-1185">Reference proteome</keyword>
<dbReference type="OrthoDB" id="8828755at2759"/>
<dbReference type="PANTHER" id="PTHR16922">
    <property type="entry name" value="INTERLEUKIN 11"/>
    <property type="match status" value="1"/>
</dbReference>
<protein>
    <submittedName>
        <fullName evidence="2">Uncharacterized protein il11b</fullName>
    </submittedName>
</protein>
<accession>A0A8M9PSA0</accession>
<dbReference type="GO" id="GO:0008284">
    <property type="term" value="P:positive regulation of cell population proliferation"/>
    <property type="evidence" value="ECO:0000318"/>
    <property type="project" value="GO_Central"/>
</dbReference>
<dbReference type="Proteomes" id="UP000000437">
    <property type="component" value="Chromosome 19"/>
</dbReference>
<dbReference type="Gene3D" id="1.20.1250.10">
    <property type="match status" value="1"/>
</dbReference>
<dbReference type="PANTHER" id="PTHR16922:SF0">
    <property type="entry name" value="INTERLEUKIN-11"/>
    <property type="match status" value="1"/>
</dbReference>
<name>A0A8M9PSA0_DANRE</name>
<reference evidence="2" key="1">
    <citation type="submission" date="2025-08" db="UniProtKB">
        <authorList>
            <consortium name="RefSeq"/>
        </authorList>
    </citation>
    <scope>IDENTIFICATION</scope>
    <source>
        <strain evidence="2">Tuebingen</strain>
        <tissue evidence="2">Fibroblasts and whole tissue</tissue>
    </source>
</reference>
<dbReference type="Pfam" id="PF07400">
    <property type="entry name" value="IL11"/>
    <property type="match status" value="1"/>
</dbReference>
<dbReference type="InterPro" id="IPR009079">
    <property type="entry name" value="4_helix_cytokine-like_core"/>
</dbReference>
<dbReference type="AGR" id="ZFIN:ZDB-GENE-051019-2"/>
<evidence type="ECO:0000313" key="2">
    <source>
        <dbReference type="RefSeq" id="XP_021323960.2"/>
    </source>
</evidence>
<gene>
    <name evidence="2 3" type="primary">il11b</name>
</gene>
<evidence type="ECO:0000313" key="1">
    <source>
        <dbReference type="Proteomes" id="UP000000437"/>
    </source>
</evidence>
<sequence>MKLSPDSTFPLIILMACVELFDFIRARPANLPQGKKHLSTLYQDMRMLLKLTSQQMNANELTDFEHSLSSLPSLNYSVKDLHSLEVSSTLAQLYSGLKSFKFHLDWVQRNSDELGNDYSKTKKIVHLIQAIIQKVLQELGQTAPEIVHPTLPPLETFWQLYQTNAEIHKKLLIFCDYYTRALGSLKRKHPDTPS</sequence>
<dbReference type="GO" id="GO:0005125">
    <property type="term" value="F:cytokine activity"/>
    <property type="evidence" value="ECO:0000318"/>
    <property type="project" value="GO_Central"/>
</dbReference>